<sequence>MKFFRLKNKWSRIYCKCCNNKCINTDNPIGNCANGNGFVNIINDENIKYISCLEGKGGQNVSAYVYAKNSFTKPRLYLHYSLYYFEIKCIFEEELGEKWLNIGLEKCGTHERIKFTPRIATVFNEEDEDFKPDKTCKTNDIFGVGLVYPPTNRKNEWPYIFITKNGKQIVFNENIFLFSLVLFNNSTSISIN</sequence>
<dbReference type="OrthoDB" id="5903883at2759"/>
<protein>
    <submittedName>
        <fullName evidence="1">Uncharacterized protein</fullName>
    </submittedName>
</protein>
<reference evidence="1 2" key="1">
    <citation type="submission" date="2020-08" db="EMBL/GenBank/DDBJ databases">
        <authorList>
            <person name="Koutsovoulos G."/>
            <person name="Danchin GJ E."/>
        </authorList>
    </citation>
    <scope>NUCLEOTIDE SEQUENCE [LARGE SCALE GENOMIC DNA]</scope>
</reference>
<evidence type="ECO:0000313" key="1">
    <source>
        <dbReference type="EMBL" id="CAD2150492.1"/>
    </source>
</evidence>
<accession>A0A6V7UC64</accession>
<comment type="caution">
    <text evidence="1">The sequence shown here is derived from an EMBL/GenBank/DDBJ whole genome shotgun (WGS) entry which is preliminary data.</text>
</comment>
<evidence type="ECO:0000313" key="2">
    <source>
        <dbReference type="Proteomes" id="UP000580250"/>
    </source>
</evidence>
<proteinExistence type="predicted"/>
<dbReference type="AlphaFoldDB" id="A0A6V7UC64"/>
<gene>
    <name evidence="1" type="ORF">MENT_LOCUS10038</name>
</gene>
<name>A0A6V7UC64_MELEN</name>
<organism evidence="1 2">
    <name type="scientific">Meloidogyne enterolobii</name>
    <name type="common">Root-knot nematode worm</name>
    <name type="synonym">Meloidogyne mayaguensis</name>
    <dbReference type="NCBI Taxonomy" id="390850"/>
    <lineage>
        <taxon>Eukaryota</taxon>
        <taxon>Metazoa</taxon>
        <taxon>Ecdysozoa</taxon>
        <taxon>Nematoda</taxon>
        <taxon>Chromadorea</taxon>
        <taxon>Rhabditida</taxon>
        <taxon>Tylenchina</taxon>
        <taxon>Tylenchomorpha</taxon>
        <taxon>Tylenchoidea</taxon>
        <taxon>Meloidogynidae</taxon>
        <taxon>Meloidogyninae</taxon>
        <taxon>Meloidogyne</taxon>
    </lineage>
</organism>
<dbReference type="Proteomes" id="UP000580250">
    <property type="component" value="Unassembled WGS sequence"/>
</dbReference>
<dbReference type="EMBL" id="CAJEWN010000046">
    <property type="protein sequence ID" value="CAD2150492.1"/>
    <property type="molecule type" value="Genomic_DNA"/>
</dbReference>